<dbReference type="EMBL" id="CM014091">
    <property type="protein sequence ID" value="TKS82603.1"/>
    <property type="molecule type" value="Genomic_DNA"/>
</dbReference>
<proteinExistence type="predicted"/>
<accession>A0A4U5V5L3</accession>
<evidence type="ECO:0000313" key="1">
    <source>
        <dbReference type="EMBL" id="TKS82571.1"/>
    </source>
</evidence>
<protein>
    <submittedName>
        <fullName evidence="1">Uncharacterized protein</fullName>
    </submittedName>
</protein>
<name>A0A4U5V5L3_COLLU</name>
<organism evidence="1 3">
    <name type="scientific">Collichthys lucidus</name>
    <name type="common">Big head croaker</name>
    <name type="synonym">Sciaena lucida</name>
    <dbReference type="NCBI Taxonomy" id="240159"/>
    <lineage>
        <taxon>Eukaryota</taxon>
        <taxon>Metazoa</taxon>
        <taxon>Chordata</taxon>
        <taxon>Craniata</taxon>
        <taxon>Vertebrata</taxon>
        <taxon>Euteleostomi</taxon>
        <taxon>Actinopterygii</taxon>
        <taxon>Neopterygii</taxon>
        <taxon>Teleostei</taxon>
        <taxon>Neoteleostei</taxon>
        <taxon>Acanthomorphata</taxon>
        <taxon>Eupercaria</taxon>
        <taxon>Sciaenidae</taxon>
        <taxon>Collichthys</taxon>
    </lineage>
</organism>
<keyword evidence="3" id="KW-1185">Reference proteome</keyword>
<reference evidence="1 3" key="1">
    <citation type="submission" date="2019-01" db="EMBL/GenBank/DDBJ databases">
        <title>Genome Assembly of Collichthys lucidus.</title>
        <authorList>
            <person name="Cai M."/>
            <person name="Xiao S."/>
        </authorList>
    </citation>
    <scope>NUCLEOTIDE SEQUENCE [LARGE SCALE GENOMIC DNA]</scope>
    <source>
        <strain evidence="1">JT15FE1705JMU</strain>
        <tissue evidence="1">Muscle</tissue>
    </source>
</reference>
<evidence type="ECO:0000313" key="2">
    <source>
        <dbReference type="EMBL" id="TKS82603.1"/>
    </source>
</evidence>
<evidence type="ECO:0000313" key="3">
    <source>
        <dbReference type="Proteomes" id="UP000298787"/>
    </source>
</evidence>
<gene>
    <name evidence="1" type="ORF">D9C73_016680</name>
    <name evidence="2" type="ORF">D9C73_016712</name>
</gene>
<sequence>MGLGWRGPAAAAAAAGTLRIRTEGSWYLLVTLLPLLLCGFWKARAQTDDGSVYFWETETHALINSHIFTITPPDDTHTLAHEFVIRRCLRLFQLQRRTHLKDDPEILQERAVSSSCGKALIHF</sequence>
<dbReference type="Proteomes" id="UP000298787">
    <property type="component" value="Chromosome 14"/>
</dbReference>
<dbReference type="EMBL" id="CM014091">
    <property type="protein sequence ID" value="TKS82571.1"/>
    <property type="molecule type" value="Genomic_DNA"/>
</dbReference>
<dbReference type="AlphaFoldDB" id="A0A4U5V5L3"/>